<dbReference type="FunFam" id="2.10.25.10:FF:000189">
    <property type="entry name" value="Laminin subunit alpha 2"/>
    <property type="match status" value="1"/>
</dbReference>
<dbReference type="OMA" id="SHSRINF"/>
<keyword evidence="33" id="KW-1133">Transmembrane helix</keyword>
<dbReference type="Gene3D" id="2.170.300.10">
    <property type="entry name" value="Tie2 ligand-binding domain superfamily"/>
    <property type="match status" value="1"/>
</dbReference>
<dbReference type="GO" id="GO:0005102">
    <property type="term" value="F:signaling receptor binding"/>
    <property type="evidence" value="ECO:0007669"/>
    <property type="project" value="InterPro"/>
</dbReference>
<keyword evidence="16" id="KW-0654">Proteoglycan</keyword>
<dbReference type="SUPFAM" id="SSF49899">
    <property type="entry name" value="Concanavalin A-like lectins/glucanases"/>
    <property type="match status" value="5"/>
</dbReference>
<dbReference type="STRING" id="7868.ENSCMIP00000025751"/>
<dbReference type="InterPro" id="IPR009254">
    <property type="entry name" value="Laminin_aI"/>
</dbReference>
<accession>A0A4W3IE40</accession>
<dbReference type="InterPro" id="IPR010307">
    <property type="entry name" value="Laminin_dom_II"/>
</dbReference>
<dbReference type="Proteomes" id="UP000314986">
    <property type="component" value="Unassembled WGS sequence"/>
</dbReference>
<evidence type="ECO:0000256" key="12">
    <source>
        <dbReference type="ARBA" id="ARBA00022889"/>
    </source>
</evidence>
<keyword evidence="9" id="KW-0677">Repeat</keyword>
<reference evidence="39" key="1">
    <citation type="journal article" date="2006" name="Science">
        <title>Ancient noncoding elements conserved in the human genome.</title>
        <authorList>
            <person name="Venkatesh B."/>
            <person name="Kirkness E.F."/>
            <person name="Loh Y.H."/>
            <person name="Halpern A.L."/>
            <person name="Lee A.P."/>
            <person name="Johnson J."/>
            <person name="Dandona N."/>
            <person name="Viswanathan L.D."/>
            <person name="Tay A."/>
            <person name="Venter J.C."/>
            <person name="Strausberg R.L."/>
            <person name="Brenner S."/>
        </authorList>
    </citation>
    <scope>NUCLEOTIDE SEQUENCE [LARGE SCALE GENOMIC DNA]</scope>
</reference>
<feature type="disulfide bond" evidence="30">
    <location>
        <begin position="398"/>
        <end position="410"/>
    </location>
</feature>
<evidence type="ECO:0000259" key="35">
    <source>
        <dbReference type="PROSITE" id="PS50027"/>
    </source>
</evidence>
<keyword evidence="4" id="KW-0272">Extracellular matrix</keyword>
<dbReference type="GO" id="GO:0009887">
    <property type="term" value="P:animal organ morphogenesis"/>
    <property type="evidence" value="ECO:0007669"/>
    <property type="project" value="TreeGrafter"/>
</dbReference>
<feature type="coiled-coil region" evidence="31">
    <location>
        <begin position="1702"/>
        <end position="1739"/>
    </location>
</feature>
<evidence type="ECO:0000256" key="6">
    <source>
        <dbReference type="ARBA" id="ARBA00022657"/>
    </source>
</evidence>
<dbReference type="SMART" id="SM00181">
    <property type="entry name" value="EGF"/>
    <property type="match status" value="7"/>
</dbReference>
<dbReference type="PROSITE" id="PS01248">
    <property type="entry name" value="EGF_LAM_1"/>
    <property type="match status" value="7"/>
</dbReference>
<dbReference type="GO" id="GO:0031175">
    <property type="term" value="P:neuron projection development"/>
    <property type="evidence" value="ECO:0007669"/>
    <property type="project" value="UniProtKB-ARBA"/>
</dbReference>
<feature type="domain" description="Laminin EGF-like" evidence="35">
    <location>
        <begin position="930"/>
        <end position="976"/>
    </location>
</feature>
<feature type="domain" description="Laminin EGF-like" evidence="35">
    <location>
        <begin position="1471"/>
        <end position="1517"/>
    </location>
</feature>
<feature type="domain" description="Laminin EGF-like" evidence="35">
    <location>
        <begin position="1364"/>
        <end position="1412"/>
    </location>
</feature>
<dbReference type="Gene3D" id="2.60.120.200">
    <property type="match status" value="5"/>
</dbReference>
<feature type="domain" description="Laminin EGF-like" evidence="35">
    <location>
        <begin position="398"/>
        <end position="452"/>
    </location>
</feature>
<feature type="disulfide bond" evidence="30">
    <location>
        <begin position="1023"/>
        <end position="1035"/>
    </location>
</feature>
<evidence type="ECO:0000256" key="32">
    <source>
        <dbReference type="SAM" id="MobiDB-lite"/>
    </source>
</evidence>
<dbReference type="SUPFAM" id="SSF57196">
    <property type="entry name" value="EGF/Laminin"/>
    <property type="match status" value="14"/>
</dbReference>
<dbReference type="CDD" id="cd00055">
    <property type="entry name" value="EGF_Lam"/>
    <property type="match status" value="15"/>
</dbReference>
<evidence type="ECO:0000256" key="4">
    <source>
        <dbReference type="ARBA" id="ARBA00022530"/>
    </source>
</evidence>
<evidence type="ECO:0000256" key="15">
    <source>
        <dbReference type="ARBA" id="ARBA00023180"/>
    </source>
</evidence>
<feature type="domain" description="Laminin G" evidence="34">
    <location>
        <begin position="2864"/>
        <end position="3039"/>
    </location>
</feature>
<evidence type="ECO:0000259" key="36">
    <source>
        <dbReference type="PROSITE" id="PS51115"/>
    </source>
</evidence>
<reference evidence="38" key="5">
    <citation type="submission" date="2025-09" db="UniProtKB">
        <authorList>
            <consortium name="Ensembl"/>
        </authorList>
    </citation>
    <scope>IDENTIFICATION</scope>
</reference>
<feature type="disulfide bond" evidence="30">
    <location>
        <begin position="995"/>
        <end position="1004"/>
    </location>
</feature>
<evidence type="ECO:0000256" key="28">
    <source>
        <dbReference type="ARBA" id="ARBA00082020"/>
    </source>
</evidence>
<dbReference type="PANTHER" id="PTHR10574">
    <property type="entry name" value="NETRIN/LAMININ-RELATED"/>
    <property type="match status" value="1"/>
</dbReference>
<dbReference type="GO" id="GO:0046872">
    <property type="term" value="F:metal ion binding"/>
    <property type="evidence" value="ECO:0007669"/>
    <property type="project" value="UniProtKB-KW"/>
</dbReference>
<evidence type="ECO:0000256" key="9">
    <source>
        <dbReference type="ARBA" id="ARBA00022737"/>
    </source>
</evidence>
<evidence type="ECO:0000256" key="7">
    <source>
        <dbReference type="ARBA" id="ARBA00022723"/>
    </source>
</evidence>
<evidence type="ECO:0000256" key="10">
    <source>
        <dbReference type="ARBA" id="ARBA00022837"/>
    </source>
</evidence>
<evidence type="ECO:0000256" key="25">
    <source>
        <dbReference type="ARBA" id="ARBA00075127"/>
    </source>
</evidence>
<feature type="transmembrane region" description="Helical" evidence="33">
    <location>
        <begin position="7"/>
        <end position="29"/>
    </location>
</feature>
<evidence type="ECO:0000256" key="11">
    <source>
        <dbReference type="ARBA" id="ARBA00022869"/>
    </source>
</evidence>
<dbReference type="GO" id="GO:0005796">
    <property type="term" value="C:Golgi lumen"/>
    <property type="evidence" value="ECO:0007669"/>
    <property type="project" value="UniProtKB-ARBA"/>
</dbReference>
<dbReference type="FunFam" id="2.10.25.10:FF:000069">
    <property type="entry name" value="Laminin subunit alpha 1"/>
    <property type="match status" value="1"/>
</dbReference>
<reference evidence="39" key="3">
    <citation type="journal article" date="2014" name="Nature">
        <title>Elephant shark genome provides unique insights into gnathostome evolution.</title>
        <authorList>
            <consortium name="International Elephant Shark Genome Sequencing Consortium"/>
            <person name="Venkatesh B."/>
            <person name="Lee A.P."/>
            <person name="Ravi V."/>
            <person name="Maurya A.K."/>
            <person name="Lian M.M."/>
            <person name="Swann J.B."/>
            <person name="Ohta Y."/>
            <person name="Flajnik M.F."/>
            <person name="Sutoh Y."/>
            <person name="Kasahara M."/>
            <person name="Hoon S."/>
            <person name="Gangu V."/>
            <person name="Roy S.W."/>
            <person name="Irimia M."/>
            <person name="Korzh V."/>
            <person name="Kondrychyn I."/>
            <person name="Lim Z.W."/>
            <person name="Tay B.H."/>
            <person name="Tohari S."/>
            <person name="Kong K.W."/>
            <person name="Ho S."/>
            <person name="Lorente-Galdos B."/>
            <person name="Quilez J."/>
            <person name="Marques-Bonet T."/>
            <person name="Raney B.J."/>
            <person name="Ingham P.W."/>
            <person name="Tay A."/>
            <person name="Hillier L.W."/>
            <person name="Minx P."/>
            <person name="Boehm T."/>
            <person name="Wilson R.K."/>
            <person name="Brenner S."/>
            <person name="Warren W.C."/>
        </authorList>
    </citation>
    <scope>NUCLEOTIDE SEQUENCE [LARGE SCALE GENOMIC DNA]</scope>
</reference>
<dbReference type="PROSITE" id="PS51115">
    <property type="entry name" value="LAMININ_IVA"/>
    <property type="match status" value="2"/>
</dbReference>
<name>A0A4W3IE40_CALMI</name>
<dbReference type="GO" id="GO:0002009">
    <property type="term" value="P:morphogenesis of an epithelium"/>
    <property type="evidence" value="ECO:0007669"/>
    <property type="project" value="UniProtKB-ARBA"/>
</dbReference>
<evidence type="ECO:0000256" key="33">
    <source>
        <dbReference type="SAM" id="Phobius"/>
    </source>
</evidence>
<keyword evidence="6" id="KW-0037">Angiogenesis</keyword>
<keyword evidence="3" id="KW-0964">Secreted</keyword>
<feature type="domain" description="Laminin EGF-like" evidence="35">
    <location>
        <begin position="881"/>
        <end position="929"/>
    </location>
</feature>
<dbReference type="PANTHER" id="PTHR10574:SF409">
    <property type="entry name" value="LAMININ SUBUNIT ALPHA-1"/>
    <property type="match status" value="1"/>
</dbReference>
<dbReference type="InParanoid" id="A0A4W3IE40"/>
<feature type="disulfide bond" evidence="30">
    <location>
        <begin position="1473"/>
        <end position="1490"/>
    </location>
</feature>
<dbReference type="SMART" id="SM00281">
    <property type="entry name" value="LamB"/>
    <property type="match status" value="2"/>
</dbReference>
<evidence type="ECO:0000256" key="22">
    <source>
        <dbReference type="ARBA" id="ARBA00065595"/>
    </source>
</evidence>
<dbReference type="Pfam" id="PF06009">
    <property type="entry name" value="Laminin_II"/>
    <property type="match status" value="1"/>
</dbReference>
<feature type="disulfide bond" evidence="30">
    <location>
        <begin position="930"/>
        <end position="942"/>
    </location>
</feature>
<dbReference type="InterPro" id="IPR056863">
    <property type="entry name" value="LMN_ATRN_NET-like_EGF"/>
</dbReference>
<feature type="disulfide bond" evidence="30">
    <location>
        <begin position="1069"/>
        <end position="1081"/>
    </location>
</feature>
<evidence type="ECO:0000256" key="13">
    <source>
        <dbReference type="ARBA" id="ARBA00023054"/>
    </source>
</evidence>
<dbReference type="FunFam" id="2.10.25.10:FF:000775">
    <property type="entry name" value="Predicted protein"/>
    <property type="match status" value="1"/>
</dbReference>
<feature type="disulfide bond" evidence="30">
    <location>
        <begin position="950"/>
        <end position="959"/>
    </location>
</feature>
<dbReference type="GO" id="GO:0007155">
    <property type="term" value="P:cell adhesion"/>
    <property type="evidence" value="ECO:0007669"/>
    <property type="project" value="UniProtKB-KW"/>
</dbReference>
<feature type="domain" description="Laminin EGF-like" evidence="35">
    <location>
        <begin position="977"/>
        <end position="1022"/>
    </location>
</feature>
<evidence type="ECO:0000256" key="19">
    <source>
        <dbReference type="ARBA" id="ARBA00058618"/>
    </source>
</evidence>
<dbReference type="SMART" id="SM00180">
    <property type="entry name" value="EGF_Lam"/>
    <property type="match status" value="16"/>
</dbReference>
<dbReference type="FunFam" id="2.10.25.10:FF:000065">
    <property type="entry name" value="Laminin subunit beta 1"/>
    <property type="match status" value="1"/>
</dbReference>
<comment type="function">
    <text evidence="19">Has anti-angiogenic properties that require binding of calcium ions for full activity.</text>
</comment>
<feature type="disulfide bond" evidence="30">
    <location>
        <begin position="881"/>
        <end position="893"/>
    </location>
</feature>
<feature type="domain" description="Laminin G" evidence="34">
    <location>
        <begin position="2065"/>
        <end position="2248"/>
    </location>
</feature>
<evidence type="ECO:0000256" key="17">
    <source>
        <dbReference type="ARBA" id="ARBA00023292"/>
    </source>
</evidence>
<dbReference type="GO" id="GO:0030334">
    <property type="term" value="P:regulation of cell migration"/>
    <property type="evidence" value="ECO:0007669"/>
    <property type="project" value="InterPro"/>
</dbReference>
<dbReference type="Gene3D" id="2.60.120.260">
    <property type="entry name" value="Galactose-binding domain-like"/>
    <property type="match status" value="1"/>
</dbReference>
<evidence type="ECO:0000256" key="20">
    <source>
        <dbReference type="ARBA" id="ARBA00059829"/>
    </source>
</evidence>
<feature type="domain" description="Laminin EGF-like" evidence="35">
    <location>
        <begin position="721"/>
        <end position="770"/>
    </location>
</feature>
<evidence type="ECO:0000256" key="27">
    <source>
        <dbReference type="ARBA" id="ARBA00079116"/>
    </source>
</evidence>
<reference evidence="39" key="2">
    <citation type="journal article" date="2007" name="PLoS Biol.">
        <title>Survey sequencing and comparative analysis of the elephant shark (Callorhinchus milii) genome.</title>
        <authorList>
            <person name="Venkatesh B."/>
            <person name="Kirkness E.F."/>
            <person name="Loh Y.H."/>
            <person name="Halpern A.L."/>
            <person name="Lee A.P."/>
            <person name="Johnson J."/>
            <person name="Dandona N."/>
            <person name="Viswanathan L.D."/>
            <person name="Tay A."/>
            <person name="Venter J.C."/>
            <person name="Strausberg R.L."/>
            <person name="Brenner S."/>
        </authorList>
    </citation>
    <scope>NUCLEOTIDE SEQUENCE [LARGE SCALE GENOMIC DNA]</scope>
</reference>
<feature type="disulfide bond" evidence="30">
    <location>
        <begin position="853"/>
        <end position="862"/>
    </location>
</feature>
<dbReference type="FunFam" id="2.10.25.10:FF:000106">
    <property type="entry name" value="Heparan sulfate proteoglycan 2"/>
    <property type="match status" value="1"/>
</dbReference>
<keyword evidence="17 30" id="KW-0424">Laminin EGF-like domain</keyword>
<keyword evidence="11" id="KW-0084">Basement membrane</keyword>
<feature type="domain" description="Laminin IV type A" evidence="36">
    <location>
        <begin position="1138"/>
        <end position="1324"/>
    </location>
</feature>
<dbReference type="SMART" id="SM00136">
    <property type="entry name" value="LamNT"/>
    <property type="match status" value="1"/>
</dbReference>
<keyword evidence="13 31" id="KW-0175">Coiled coil</keyword>
<sequence>IQTNKFILLFFLINLILHQFIMGLFPAVLNLASMAEISSNATCGFNGPEMYCKLVEHVPGWPFRNPQCRVCDMNSQNPKERHPITNAIDGTNRWWQSPSIRNGMKYHDVIITLDLNQVFQIAYIIIKAANSPRPGNWILERSFDGITYKAWQYYAITDTECLTRYKIIPRRGTPSYTADDEVICTSFYSKIHPLENGEIHTSLITGRPSAEDPSSTLLNFTSARYIRLRLQRIRTLNADLMTLAHHDPKDVDAIVTRRYYYSLKDISIGGLCICYGHAKDCPVDLDSKFSCECEHNTCGDSCDHCCPGFHQSPWQAGTFLSSNACEKCNCHGKTKDCYYDQNVADRNQSLNTNHKNIGGGVCTNCANRTTGINCETCIDEYFRPQRVSPYDSDPCVPCRCNSIGSLHSKCIKDDKHVEEDLLPGSCRCKPGFGGVRCDRCAFGFTGFPNCFRCSCSAAGSSNTDPCIEPCICKASVEGENCDMCKKGFYNLQLKNPNGCDQCFCSGVSTYCENCPWTYDSVTDMFGWYLTDLEGIRKIAPRQEITGGVQQLSINHDQVRGILAPLYYWSAPSRYLGNKLTSYGGELIFIISYDIEHQMVLWFSSMFCAMLTLHSEVVVLLPENFVIHGTGLPVSKKDFMTVLANLNRLLIRATYSSDQNAINRLRSVFLHVADSQSLGQDVATDVEICECPIGYSGTSCESCLPGFRRVNSTLYGGICEACKCHGHSVSCDDITGECLGCQHHTTGIYCDQCQPGFYGYPIQGTPNDCQLCSCPLLISTNNFSPTCHLDSRGEQICDQCAPGYSGPQCNRCTVGFFGHPTEPGGSCQPCQCNGNLDLSVPGCCDSMTGECLHCIEGTTGQFCELCAESFFGDAVAKSCQACQCHVNGSTTNACDTQTGQCQCKPNVEGRKCNHCMSGTYDLSSSRGCIPCNCNSFGSKSFDCDEKGQCRCQPGVTGPKCDRCGVGFYNFQEGGCISCDCAHIGNHCDPNTGQCICPPNTVGEKCNKCALNFWGHNLVSGCKPCNCTTVGSLNLQCDEETGCCFCHPEFTGDKCDRCRAGYWEYPLCRPCNCDLAGTKIQSCDEMGICTCEQNNGQCDCKVNVEGILCGRCKTGTFALRSNNPYGCNNCYCFGVTSHCTEASGLIYRRITLTHDQTTLEIVDKLNLHRTTSGVFYQHPEIVANVDRVITDLLYEPFYWKLSGQFEGEKLTAYGGKLRYTIYFEAREEVGRSTYEPQVIMRGGPTKDMAIIRHISAPQIGQLTRHEIEFTEVCIFSDFYTFLLNHSYNLIKYFINQNDMSEITPTRHLGERGESSSVLESARQIEQCHCPEGYSGLSCQECARGYYRLPLTAIGGSNPMLWNCVACQCNSHSDICDSKTSICQNCQHNTAGDHCDVCARGYYGIVRGSPNDCRPCACPLQIPNNNFSPTCIVDEFTDYRCNACLEGYEGQYCDRCAPGYYGNPTIDGSSCVQCECDPLGSLPVPCDTVTGQCRCLPGMMGQTCDGCMDWHVRVGTKCISCDDECTGLLLNDLQHLNMMITSLNLSGPLPPPYHVLYKYENVTQELKYLMSPQRAPERLLQLADSSLNTLVMEMDELLNRATKISADGEQTDKDAERTHKRAKEIEKSIKDTVMDIKLKAKKLNETLGIKDGVTDKNLQDMQQDIEKMMAELQKRSFDKHEVADALLAKVKKMFGDPHERTHDLKNEVMNKITNYKSKLDNAQELLKEAEETIREADRLSTVNQRNLTSLEARKQAVEGGKKDTKDVLTEGQHLIAEAKRLLEAATLGLDVITLLLFRFSLKNKINELTIDIHVENLPDLVHRAEDHAAVLNDSSSILDGILAEAKNLSFNATAAFKAYTNIKNNIDEAEKIAKEAKTRANQALHLASSPRGSLKDSAKGSLQKSFKLLNEANKLGTDLEGNLQNRLKDGAGKNKNLLKALNDTLAKLHAIPNDAGTKLQAAKDKAKQANDTANAVLEEIKDLNQNLLGLQDNSSKLEDDVAKVNSAIIDPAKTISEADTMVKKLEEETDRLLDKLKPIKNLQDTVGRNISHIKELINQARKHANSIKVSVASGGDCIRTYRPDIKKGTLNSIILNVRTSELENLLFYLGSAKFTDFLAIEMRKGKVNFLWDVGSGVGRVEYPDLIINDFYWYRIEASRFQRNGTISVRALEGPRGSIMPTIYHAVSPEGYTILDVDTNAYLFVGGLTEKVKKADAVKTTTFSGCMGETFLDGKPIGLWNYKDRQGECKGCVVSPQPLEIEGTVQFDGEGYAAVSRPSRWNPNVSAITFKFKTFSSDALLMYLATKDMKDFMSIELKNGQIKVSYDLGSGTANVTGIKHHNDGKWKVFTLSRIRKEANVVILDENDNKIETLVTVSKGTNSGLNLKDKDKIYFGGLPTGQNIRSEIVLKKYSGCLRDIEVSRTPYNLLSGTDYLGLTKGCTLENVHTVSFQKPGFIELKPQSLNVSTEISLSFSTKNETGMILYGSGARTSPRRKRRQSGQVYYAVFLNRGRLEAHVSTGARDPRRVTIKPESGEFNDGKEHTVRIWRDRGFLRVQMDEERIHMQRLPNDHSLHIKQLFVGGVPVSFQPNPLRSIMPFYGCIWNVVVNSVPLDFAQPVSFENANIGKCPTLEPPKQPDEEEEEIETSTRLPAQITPKPIPEEWEVPTPPPLLLYMQETCAADISPVTILKAKQFGLSKNSHVAIGFDDTKVKARLIIEFEIRTEAMFGLVFYIARINHADFATIQIKDGMPHFSYDLGSGNTSVVVRKKINDGEWHKIRIVRDKKRATVTVGLSMATTVSPKNADILDVVGLIYIGGLPKNYTTRRIGPVIYSINACIRNFKLNSKTLDMDNPESSLDVGTCFLNSQKGTYFDGTGFAKPVARYRVGMDLQIEFDFRTSQRNAVLLGISSQKVDAIGIELILVHVDNGAGRFTAVYDPERFNGLCNGQWHTVVVNKIKYRLELTVDGKKVESKSSSTTSTATDTNDPIFVGGYPDGVKQLGLTTNTGFKGCIRHLKLVKGTQTLKIDFSKAVEIKGVQPLTCPA</sequence>
<feature type="domain" description="Laminin N-terminal" evidence="37">
    <location>
        <begin position="20"/>
        <end position="271"/>
    </location>
</feature>
<feature type="disulfide bond" evidence="30">
    <location>
        <begin position="428"/>
        <end position="437"/>
    </location>
</feature>
<feature type="disulfide bond" evidence="30">
    <location>
        <begin position="1025"/>
        <end position="1042"/>
    </location>
</feature>
<feature type="domain" description="Laminin G" evidence="34">
    <location>
        <begin position="2258"/>
        <end position="2437"/>
    </location>
</feature>
<comment type="subcellular location">
    <subcellularLocation>
        <location evidence="2">Secreted</location>
        <location evidence="2">Extracellular space</location>
        <location evidence="2">Extracellular matrix</location>
        <location evidence="2">Basement membrane</location>
    </subcellularLocation>
</comment>
<feature type="coiled-coil region" evidence="31">
    <location>
        <begin position="1856"/>
        <end position="1883"/>
    </location>
</feature>
<dbReference type="InterPro" id="IPR050440">
    <property type="entry name" value="Laminin/Netrin_ECM"/>
</dbReference>
<evidence type="ECO:0000256" key="14">
    <source>
        <dbReference type="ARBA" id="ARBA00023157"/>
    </source>
</evidence>
<feature type="disulfide bond" evidence="30">
    <location>
        <begin position="1044"/>
        <end position="1053"/>
    </location>
</feature>
<feature type="disulfide bond" evidence="29">
    <location>
        <begin position="2598"/>
        <end position="2625"/>
    </location>
</feature>
<comment type="caution">
    <text evidence="30">Lacks conserved residue(s) required for the propagation of feature annotation.</text>
</comment>
<dbReference type="FunFam" id="2.10.25.10:FF:000454">
    <property type="entry name" value="Laminin subunit alpha 1"/>
    <property type="match status" value="1"/>
</dbReference>
<dbReference type="Pfam" id="PF00054">
    <property type="entry name" value="Laminin_G_1"/>
    <property type="match status" value="4"/>
</dbReference>
<evidence type="ECO:0000256" key="16">
    <source>
        <dbReference type="ARBA" id="ARBA00023207"/>
    </source>
</evidence>
<dbReference type="GO" id="GO:0007420">
    <property type="term" value="P:brain development"/>
    <property type="evidence" value="ECO:0007669"/>
    <property type="project" value="UniProtKB-ARBA"/>
</dbReference>
<feature type="domain" description="Laminin EGF-like" evidence="35">
    <location>
        <begin position="829"/>
        <end position="880"/>
    </location>
</feature>
<dbReference type="GO" id="GO:0048732">
    <property type="term" value="P:gland development"/>
    <property type="evidence" value="ECO:0007669"/>
    <property type="project" value="UniProtKB-ARBA"/>
</dbReference>
<dbReference type="InterPro" id="IPR001791">
    <property type="entry name" value="Laminin_G"/>
</dbReference>
<feature type="disulfide bond" evidence="30">
    <location>
        <begin position="1492"/>
        <end position="1501"/>
    </location>
</feature>
<dbReference type="Pfam" id="PF00052">
    <property type="entry name" value="Laminin_B"/>
    <property type="match status" value="2"/>
</dbReference>
<evidence type="ECO:0000256" key="30">
    <source>
        <dbReference type="PROSITE-ProRule" id="PRU00460"/>
    </source>
</evidence>
<feature type="disulfide bond" evidence="30">
    <location>
        <begin position="1098"/>
        <end position="1107"/>
    </location>
</feature>
<evidence type="ECO:0000256" key="24">
    <source>
        <dbReference type="ARBA" id="ARBA00072594"/>
    </source>
</evidence>
<evidence type="ECO:0000256" key="18">
    <source>
        <dbReference type="ARBA" id="ARBA00053711"/>
    </source>
</evidence>
<dbReference type="FunFam" id="2.10.25.10:FF:000242">
    <property type="entry name" value="Laminin subunit alpha 1"/>
    <property type="match status" value="1"/>
</dbReference>
<dbReference type="FunFam" id="2.10.25.10:FF:000033">
    <property type="entry name" value="Laminin subunit alpha 2"/>
    <property type="match status" value="1"/>
</dbReference>
<dbReference type="SMART" id="SM00282">
    <property type="entry name" value="LamG"/>
    <property type="match status" value="5"/>
</dbReference>
<reference evidence="38" key="4">
    <citation type="submission" date="2025-08" db="UniProtKB">
        <authorList>
            <consortium name="Ensembl"/>
        </authorList>
    </citation>
    <scope>IDENTIFICATION</scope>
</reference>
<feature type="disulfide bond" evidence="30">
    <location>
        <begin position="883"/>
        <end position="900"/>
    </location>
</feature>
<keyword evidence="33" id="KW-0812">Transmembrane</keyword>
<protein>
    <recommendedName>
        <fullName evidence="23">Basement membrane-specific heparan sulfate proteoglycan core protein</fullName>
    </recommendedName>
    <alternativeName>
        <fullName evidence="28">Laminin A chain</fullName>
    </alternativeName>
    <alternativeName>
        <fullName evidence="24">Laminin subunit alpha-1</fullName>
    </alternativeName>
    <alternativeName>
        <fullName evidence="26">Laminin-1 subunit alpha</fullName>
    </alternativeName>
    <alternativeName>
        <fullName evidence="27">Laminin-3 subunit alpha</fullName>
    </alternativeName>
    <alternativeName>
        <fullName evidence="25">S-laminin subunit alpha</fullName>
    </alternativeName>
</protein>
<feature type="disulfide bond" evidence="30">
    <location>
        <begin position="902"/>
        <end position="911"/>
    </location>
</feature>
<feature type="disulfide bond" evidence="30">
    <location>
        <begin position="1471"/>
        <end position="1483"/>
    </location>
</feature>
<dbReference type="Pfam" id="PF02210">
    <property type="entry name" value="Laminin_G_2"/>
    <property type="match status" value="1"/>
</dbReference>
<dbReference type="PROSITE" id="PS50027">
    <property type="entry name" value="EGF_LAM_2"/>
    <property type="match status" value="10"/>
</dbReference>
<dbReference type="Ensembl" id="ENSCMIT00000026174.1">
    <property type="protein sequence ID" value="ENSCMIP00000025751.1"/>
    <property type="gene ID" value="ENSCMIG00000011124.1"/>
</dbReference>
<comment type="function">
    <text evidence="20">Integral component of basement membranes. Component of the glomerular basement membrane (GBM), responsible for the fixed negative electrostatic membrane charge, and which provides a barrier which is both size- and charge-selective. It serves as an attachment substrate for cells. Plays essential roles in vascularization. Critical for normal heart development and for regulating the vascular response to injury. Also required for avascular cartilage development.</text>
</comment>
<evidence type="ECO:0000256" key="31">
    <source>
        <dbReference type="SAM" id="Coils"/>
    </source>
</evidence>
<keyword evidence="5" id="KW-0597">Phosphoprotein</keyword>
<dbReference type="FunFam" id="2.10.25.10:FF:000051">
    <property type="entry name" value="Laminin subunit alpha 4"/>
    <property type="match status" value="1"/>
</dbReference>
<dbReference type="GO" id="GO:0045995">
    <property type="term" value="P:regulation of embryonic development"/>
    <property type="evidence" value="ECO:0007669"/>
    <property type="project" value="InterPro"/>
</dbReference>
<feature type="region of interest" description="Disordered" evidence="32">
    <location>
        <begin position="2623"/>
        <end position="2658"/>
    </location>
</feature>
<dbReference type="FunFam" id="2.10.25.10:FF:000128">
    <property type="entry name" value="laminin subunit alpha-2 isoform X1"/>
    <property type="match status" value="1"/>
</dbReference>
<dbReference type="InterPro" id="IPR008211">
    <property type="entry name" value="Laminin_N"/>
</dbReference>
<evidence type="ECO:0000256" key="8">
    <source>
        <dbReference type="ARBA" id="ARBA00022729"/>
    </source>
</evidence>
<dbReference type="InterPro" id="IPR002049">
    <property type="entry name" value="LE_dom"/>
</dbReference>
<keyword evidence="15" id="KW-0325">Glycoprotein</keyword>
<keyword evidence="10" id="KW-0106">Calcium</keyword>
<keyword evidence="39" id="KW-1185">Reference proteome</keyword>
<dbReference type="CDD" id="cd00110">
    <property type="entry name" value="LamG"/>
    <property type="match status" value="5"/>
</dbReference>
<dbReference type="Pfam" id="PF00055">
    <property type="entry name" value="Laminin_N"/>
    <property type="match status" value="1"/>
</dbReference>
<dbReference type="FunFam" id="2.10.25.10:FF:000250">
    <property type="entry name" value="Laminin subunit alpha 2"/>
    <property type="match status" value="1"/>
</dbReference>
<comment type="subunit">
    <text evidence="22">Laminin is a complex glycoprotein, consisting of three different polypeptide chains (alpha, beta, gamma), which are bound to each other by disulfide bonds into a cross-shaped molecule comprising one long and three short arms with globules at each end. Alpha-1 is a subunit of laminin-1 (laminin-111 or EHS laminin) and laminin-3 (laminin-121 or S-laminin).</text>
</comment>
<comment type="function">
    <text evidence="1">Binding to cells via a high affinity receptor, laminin is thought to mediate the attachment, migration and organization of cells into tissues during embryonic development by interacting with other extracellular matrix components.</text>
</comment>
<dbReference type="FunFam" id="2.10.25.10:FF:000094">
    <property type="entry name" value="Laminin subunit alpha-2"/>
    <property type="match status" value="1"/>
</dbReference>
<feature type="domain" description="Laminin G" evidence="34">
    <location>
        <begin position="2688"/>
        <end position="2859"/>
    </location>
</feature>
<evidence type="ECO:0000256" key="5">
    <source>
        <dbReference type="ARBA" id="ARBA00022553"/>
    </source>
</evidence>
<feature type="domain" description="Laminin G" evidence="34">
    <location>
        <begin position="2442"/>
        <end position="2625"/>
    </location>
</feature>
<dbReference type="Pfam" id="PF00053">
    <property type="entry name" value="EGF_laminin"/>
    <property type="match status" value="13"/>
</dbReference>
<proteinExistence type="predicted"/>
<evidence type="ECO:0000256" key="29">
    <source>
        <dbReference type="PROSITE-ProRule" id="PRU00122"/>
    </source>
</evidence>
<evidence type="ECO:0000256" key="2">
    <source>
        <dbReference type="ARBA" id="ARBA00004302"/>
    </source>
</evidence>
<dbReference type="Pfam" id="PF24973">
    <property type="entry name" value="EGF_LMN_ATRN"/>
    <property type="match status" value="2"/>
</dbReference>
<evidence type="ECO:0000256" key="21">
    <source>
        <dbReference type="ARBA" id="ARBA00063958"/>
    </source>
</evidence>
<dbReference type="GeneTree" id="ENSGT00940000155362"/>
<feature type="domain" description="Laminin EGF-like" evidence="35">
    <location>
        <begin position="1023"/>
        <end position="1068"/>
    </location>
</feature>
<feature type="coiled-coil region" evidence="31">
    <location>
        <begin position="1956"/>
        <end position="2032"/>
    </location>
</feature>
<dbReference type="InterPro" id="IPR000034">
    <property type="entry name" value="Laminin_IV"/>
</dbReference>
<dbReference type="FunFam" id="2.60.120.200:FF:000057">
    <property type="entry name" value="Laminin subunit alpha 2"/>
    <property type="match status" value="1"/>
</dbReference>
<evidence type="ECO:0000256" key="3">
    <source>
        <dbReference type="ARBA" id="ARBA00022525"/>
    </source>
</evidence>
<keyword evidence="14 30" id="KW-1015">Disulfide bond</keyword>
<dbReference type="Pfam" id="PF06008">
    <property type="entry name" value="Laminin_I"/>
    <property type="match status" value="1"/>
</dbReference>
<dbReference type="GO" id="GO:0005576">
    <property type="term" value="C:extracellular region"/>
    <property type="evidence" value="ECO:0007669"/>
    <property type="project" value="UniProtKB-ARBA"/>
</dbReference>
<keyword evidence="16" id="KW-0357">Heparan sulfate</keyword>
<feature type="domain" description="Laminin EGF-like" evidence="35">
    <location>
        <begin position="1069"/>
        <end position="1127"/>
    </location>
</feature>
<feature type="disulfide bond" evidence="30">
    <location>
        <begin position="740"/>
        <end position="749"/>
    </location>
</feature>
<dbReference type="FunFam" id="2.60.120.260:FF:000017">
    <property type="entry name" value="Laminin subunit alpha 2"/>
    <property type="match status" value="1"/>
</dbReference>
<dbReference type="GO" id="GO:0060541">
    <property type="term" value="P:respiratory system development"/>
    <property type="evidence" value="ECO:0007669"/>
    <property type="project" value="UniProtKB-ARBA"/>
</dbReference>
<evidence type="ECO:0000256" key="26">
    <source>
        <dbReference type="ARBA" id="ARBA00078827"/>
    </source>
</evidence>
<evidence type="ECO:0000256" key="23">
    <source>
        <dbReference type="ARBA" id="ARBA00071089"/>
    </source>
</evidence>
<dbReference type="FunFam" id="2.10.25.10:FF:000082">
    <property type="entry name" value="Laminin subunit alpha 1"/>
    <property type="match status" value="2"/>
</dbReference>
<dbReference type="FunFam" id="2.60.120.200:FF:000065">
    <property type="entry name" value="Laminin subunit alpha 2"/>
    <property type="match status" value="1"/>
</dbReference>
<feature type="disulfide bond" evidence="30">
    <location>
        <begin position="1383"/>
        <end position="1392"/>
    </location>
</feature>
<dbReference type="InterPro" id="IPR000742">
    <property type="entry name" value="EGF"/>
</dbReference>
<keyword evidence="33" id="KW-0472">Membrane</keyword>
<comment type="subunit">
    <text evidence="21">Has a strong tendency to aggregate in dimers or stellate structures. Interacts with other basement membrane components such as laminin, prolargin and collagen type IV. Interacts with COL13A1. Interacts with FGFBP1. Interacts with VWA1. Interacts (via C-terminus) with ECM1 (via C-terminus). Interacts with SVEP1.</text>
</comment>
<evidence type="ECO:0000313" key="38">
    <source>
        <dbReference type="Ensembl" id="ENSCMIP00000025751.1"/>
    </source>
</evidence>
<keyword evidence="12" id="KW-0130">Cell adhesion</keyword>
<evidence type="ECO:0000256" key="1">
    <source>
        <dbReference type="ARBA" id="ARBA00002418"/>
    </source>
</evidence>
<dbReference type="GO" id="GO:0043256">
    <property type="term" value="C:laminin complex"/>
    <property type="evidence" value="ECO:0007669"/>
    <property type="project" value="UniProtKB-ARBA"/>
</dbReference>
<comment type="function">
    <text evidence="18">Anti-angiogenic and anti-tumor peptide that inhibits endothelial cell migration, collagen-induced endothelial tube morphogenesis and blood vessel growth in the chorioallantoic membrane. Blocks endothelial cell adhesion to fibronectin and type I collagen. Anti-tumor agent in neovascularization. Interaction with its ligand, integrin alpha2/beta1, is required for the anti-angiogenic properties. Evokes a reduction in phosphorylation of receptor tyrosine kinases via alpha2/beta1 integrin-mediated activation of the tyrosine phosphatase, PTPN6.</text>
</comment>
<feature type="domain" description="Laminin IV type A" evidence="36">
    <location>
        <begin position="522"/>
        <end position="687"/>
    </location>
</feature>
<keyword evidence="7" id="KW-0479">Metal-binding</keyword>
<organism evidence="38 39">
    <name type="scientific">Callorhinchus milii</name>
    <name type="common">Ghost shark</name>
    <dbReference type="NCBI Taxonomy" id="7868"/>
    <lineage>
        <taxon>Eukaryota</taxon>
        <taxon>Metazoa</taxon>
        <taxon>Chordata</taxon>
        <taxon>Craniata</taxon>
        <taxon>Vertebrata</taxon>
        <taxon>Chondrichthyes</taxon>
        <taxon>Holocephali</taxon>
        <taxon>Chimaeriformes</taxon>
        <taxon>Callorhinchidae</taxon>
        <taxon>Callorhinchus</taxon>
    </lineage>
</organism>
<dbReference type="Gene3D" id="2.10.25.10">
    <property type="entry name" value="Laminin"/>
    <property type="match status" value="14"/>
</dbReference>
<evidence type="ECO:0000313" key="39">
    <source>
        <dbReference type="Proteomes" id="UP000314986"/>
    </source>
</evidence>
<dbReference type="PROSITE" id="PS50025">
    <property type="entry name" value="LAM_G_DOMAIN"/>
    <property type="match status" value="5"/>
</dbReference>
<evidence type="ECO:0000259" key="37">
    <source>
        <dbReference type="PROSITE" id="PS51117"/>
    </source>
</evidence>
<dbReference type="GO" id="GO:0030054">
    <property type="term" value="C:cell junction"/>
    <property type="evidence" value="ECO:0007669"/>
    <property type="project" value="UniProtKB-ARBA"/>
</dbReference>
<keyword evidence="8" id="KW-0732">Signal</keyword>
<dbReference type="PRINTS" id="PR00011">
    <property type="entry name" value="EGFLAMININ"/>
</dbReference>
<dbReference type="GO" id="GO:0030155">
    <property type="term" value="P:regulation of cell adhesion"/>
    <property type="evidence" value="ECO:0007669"/>
    <property type="project" value="InterPro"/>
</dbReference>
<dbReference type="GO" id="GO:0001525">
    <property type="term" value="P:angiogenesis"/>
    <property type="evidence" value="ECO:0007669"/>
    <property type="project" value="UniProtKB-KW"/>
</dbReference>
<dbReference type="InterPro" id="IPR013320">
    <property type="entry name" value="ConA-like_dom_sf"/>
</dbReference>
<evidence type="ECO:0000259" key="34">
    <source>
        <dbReference type="PROSITE" id="PS50025"/>
    </source>
</evidence>
<dbReference type="PROSITE" id="PS51117">
    <property type="entry name" value="LAMININ_NTER"/>
    <property type="match status" value="1"/>
</dbReference>